<evidence type="ECO:0000256" key="3">
    <source>
        <dbReference type="ARBA" id="ARBA00007092"/>
    </source>
</evidence>
<feature type="domain" description="GRF-type" evidence="24">
    <location>
        <begin position="573"/>
        <end position="622"/>
    </location>
</feature>
<feature type="binding site" evidence="19">
    <location>
        <position position="151"/>
    </location>
    <ligand>
        <name>Mg(2+)</name>
        <dbReference type="ChEBI" id="CHEBI:18420"/>
        <label>1</label>
    </ligand>
</feature>
<dbReference type="PROSITE" id="PS51999">
    <property type="entry name" value="ZF_GRF"/>
    <property type="match status" value="1"/>
</dbReference>
<dbReference type="EC" id="3.1.-.-" evidence="22"/>
<keyword evidence="7 22" id="KW-0255">Endonuclease</keyword>
<keyword evidence="19" id="KW-0464">Manganese</keyword>
<evidence type="ECO:0000256" key="18">
    <source>
        <dbReference type="PIRSR" id="PIRSR604808-1"/>
    </source>
</evidence>
<keyword evidence="5 22" id="KW-0540">Nuclease</keyword>
<feature type="active site" description="Proton donor/acceptor" evidence="18">
    <location>
        <position position="327"/>
    </location>
</feature>
<dbReference type="InterPro" id="IPR036691">
    <property type="entry name" value="Endo/exonu/phosph_ase_sf"/>
</dbReference>
<keyword evidence="10 22" id="KW-0378">Hydrolase</keyword>
<dbReference type="GO" id="GO:0008081">
    <property type="term" value="F:phosphoric diester hydrolase activity"/>
    <property type="evidence" value="ECO:0007669"/>
    <property type="project" value="TreeGrafter"/>
</dbReference>
<dbReference type="GO" id="GO:0003906">
    <property type="term" value="F:DNA-(apurinic or apyrimidinic site) endonuclease activity"/>
    <property type="evidence" value="ECO:0007669"/>
    <property type="project" value="TreeGrafter"/>
</dbReference>
<feature type="binding site" evidence="19">
    <location>
        <position position="329"/>
    </location>
    <ligand>
        <name>Mg(2+)</name>
        <dbReference type="ChEBI" id="CHEBI:18420"/>
        <label>1</label>
    </ligand>
</feature>
<feature type="active site" evidence="18">
    <location>
        <position position="286"/>
    </location>
</feature>
<dbReference type="Pfam" id="PF06839">
    <property type="entry name" value="Zn_ribbon_GRF"/>
    <property type="match status" value="1"/>
</dbReference>
<evidence type="ECO:0000256" key="21">
    <source>
        <dbReference type="PROSITE-ProRule" id="PRU01343"/>
    </source>
</evidence>
<feature type="region of interest" description="Disordered" evidence="23">
    <location>
        <begin position="70"/>
        <end position="95"/>
    </location>
</feature>
<evidence type="ECO:0000256" key="14">
    <source>
        <dbReference type="ARBA" id="ARBA00023128"/>
    </source>
</evidence>
<keyword evidence="8 22" id="KW-0227">DNA damage</keyword>
<reference evidence="25" key="3">
    <citation type="submission" date="2025-09" db="UniProtKB">
        <authorList>
            <consortium name="Ensembl"/>
        </authorList>
    </citation>
    <scope>IDENTIFICATION</scope>
</reference>
<evidence type="ECO:0000256" key="2">
    <source>
        <dbReference type="ARBA" id="ARBA00001936"/>
    </source>
</evidence>
<dbReference type="GeneTree" id="ENSGT00530000063540"/>
<dbReference type="NCBIfam" id="TIGR00633">
    <property type="entry name" value="xth"/>
    <property type="match status" value="1"/>
</dbReference>
<keyword evidence="11" id="KW-0862">Zinc</keyword>
<dbReference type="GO" id="GO:0006310">
    <property type="term" value="P:DNA recombination"/>
    <property type="evidence" value="ECO:0007669"/>
    <property type="project" value="UniProtKB-KW"/>
</dbReference>
<keyword evidence="12 19" id="KW-0460">Magnesium</keyword>
<evidence type="ECO:0000256" key="17">
    <source>
        <dbReference type="ARBA" id="ARBA00023242"/>
    </source>
</evidence>
<dbReference type="InterPro" id="IPR004808">
    <property type="entry name" value="AP_endonuc_1"/>
</dbReference>
<evidence type="ECO:0000256" key="16">
    <source>
        <dbReference type="ARBA" id="ARBA00023204"/>
    </source>
</evidence>
<dbReference type="PROSITE" id="PS51435">
    <property type="entry name" value="AP_NUCLEASE_F1_4"/>
    <property type="match status" value="1"/>
</dbReference>
<evidence type="ECO:0000313" key="25">
    <source>
        <dbReference type="Ensembl" id="ENSSHAP00000009059.2"/>
    </source>
</evidence>
<evidence type="ECO:0000256" key="13">
    <source>
        <dbReference type="ARBA" id="ARBA00023125"/>
    </source>
</evidence>
<evidence type="ECO:0000256" key="19">
    <source>
        <dbReference type="PIRSR" id="PIRSR604808-2"/>
    </source>
</evidence>
<accession>G3W0V4</accession>
<feature type="binding site" evidence="19">
    <location>
        <position position="178"/>
    </location>
    <ligand>
        <name>Mg(2+)</name>
        <dbReference type="ChEBI" id="CHEBI:18420"/>
        <label>1</label>
    </ligand>
</feature>
<keyword evidence="13 22" id="KW-0238">DNA-binding</keyword>
<dbReference type="InterPro" id="IPR010666">
    <property type="entry name" value="Znf_GRF"/>
</dbReference>
<organism evidence="25 26">
    <name type="scientific">Sarcophilus harrisii</name>
    <name type="common">Tasmanian devil</name>
    <name type="synonym">Sarcophilus laniarius</name>
    <dbReference type="NCBI Taxonomy" id="9305"/>
    <lineage>
        <taxon>Eukaryota</taxon>
        <taxon>Metazoa</taxon>
        <taxon>Chordata</taxon>
        <taxon>Craniata</taxon>
        <taxon>Vertebrata</taxon>
        <taxon>Euteleostomi</taxon>
        <taxon>Mammalia</taxon>
        <taxon>Metatheria</taxon>
        <taxon>Dasyuromorphia</taxon>
        <taxon>Dasyuridae</taxon>
        <taxon>Sarcophilus</taxon>
    </lineage>
</organism>
<keyword evidence="26" id="KW-1185">Reference proteome</keyword>
<evidence type="ECO:0000256" key="11">
    <source>
        <dbReference type="ARBA" id="ARBA00022833"/>
    </source>
</evidence>
<dbReference type="eggNOG" id="KOG1294">
    <property type="taxonomic scope" value="Eukaryota"/>
</dbReference>
<keyword evidence="4 22" id="KW-0963">Cytoplasm</keyword>
<evidence type="ECO:0000256" key="9">
    <source>
        <dbReference type="ARBA" id="ARBA00022771"/>
    </source>
</evidence>
<dbReference type="InParanoid" id="G3W0V4"/>
<dbReference type="AlphaFoldDB" id="G3W0V4"/>
<feature type="site" description="Interaction with DNA substrate" evidence="20">
    <location>
        <position position="430"/>
    </location>
</feature>
<comment type="cofactor">
    <cofactor evidence="19 22">
        <name>Mg(2+)</name>
        <dbReference type="ChEBI" id="CHEBI:18420"/>
    </cofactor>
    <cofactor evidence="19 22">
        <name>Mn(2+)</name>
        <dbReference type="ChEBI" id="CHEBI:29035"/>
    </cofactor>
    <text evidence="19 22">Probably binds two magnesium or manganese ions per subunit.</text>
</comment>
<reference evidence="25 26" key="1">
    <citation type="journal article" date="2011" name="Proc. Natl. Acad. Sci. U.S.A.">
        <title>Genetic diversity and population structure of the endangered marsupial Sarcophilus harrisii (Tasmanian devil).</title>
        <authorList>
            <person name="Miller W."/>
            <person name="Hayes V.M."/>
            <person name="Ratan A."/>
            <person name="Petersen D.C."/>
            <person name="Wittekindt N.E."/>
            <person name="Miller J."/>
            <person name="Walenz B."/>
            <person name="Knight J."/>
            <person name="Qi J."/>
            <person name="Zhao F."/>
            <person name="Wang Q."/>
            <person name="Bedoya-Reina O.C."/>
            <person name="Katiyar N."/>
            <person name="Tomsho L.P."/>
            <person name="Kasson L.M."/>
            <person name="Hardie R.A."/>
            <person name="Woodbridge P."/>
            <person name="Tindall E.A."/>
            <person name="Bertelsen M.F."/>
            <person name="Dixon D."/>
            <person name="Pyecroft S."/>
            <person name="Helgen K.M."/>
            <person name="Lesk A.M."/>
            <person name="Pringle T.H."/>
            <person name="Patterson N."/>
            <person name="Zhang Y."/>
            <person name="Kreiss A."/>
            <person name="Woods G.M."/>
            <person name="Jones M.E."/>
            <person name="Schuster S.C."/>
        </authorList>
    </citation>
    <scope>NUCLEOTIDE SEQUENCE [LARGE SCALE GENOMIC DNA]</scope>
</reference>
<dbReference type="GO" id="GO:0005739">
    <property type="term" value="C:mitochondrion"/>
    <property type="evidence" value="ECO:0007669"/>
    <property type="project" value="UniProtKB-SubCell"/>
</dbReference>
<keyword evidence="15" id="KW-0233">DNA recombination</keyword>
<evidence type="ECO:0000256" key="1">
    <source>
        <dbReference type="ARBA" id="ARBA00000493"/>
    </source>
</evidence>
<evidence type="ECO:0000256" key="22">
    <source>
        <dbReference type="RuleBase" id="RU362131"/>
    </source>
</evidence>
<dbReference type="PANTHER" id="PTHR22748:SF27">
    <property type="entry name" value="DNA-(APURINIC OR APYRIMIDINIC SITE) ENDONUCLEASE 2"/>
    <property type="match status" value="1"/>
</dbReference>
<dbReference type="SUPFAM" id="SSF56219">
    <property type="entry name" value="DNase I-like"/>
    <property type="match status" value="1"/>
</dbReference>
<feature type="binding site" evidence="19">
    <location>
        <position position="430"/>
    </location>
    <ligand>
        <name>Mg(2+)</name>
        <dbReference type="ChEBI" id="CHEBI:18420"/>
        <label>1</label>
    </ligand>
</feature>
<feature type="binding site" evidence="19">
    <location>
        <position position="327"/>
    </location>
    <ligand>
        <name>Mg(2+)</name>
        <dbReference type="ChEBI" id="CHEBI:18420"/>
        <label>1</label>
    </ligand>
</feature>
<dbReference type="Ensembl" id="ENSSHAT00000009134.2">
    <property type="protein sequence ID" value="ENSSHAP00000009059.2"/>
    <property type="gene ID" value="ENSSHAG00000007846.2"/>
</dbReference>
<evidence type="ECO:0000313" key="26">
    <source>
        <dbReference type="Proteomes" id="UP000007648"/>
    </source>
</evidence>
<keyword evidence="16 22" id="KW-0234">DNA repair</keyword>
<evidence type="ECO:0000256" key="20">
    <source>
        <dbReference type="PIRSR" id="PIRSR604808-3"/>
    </source>
</evidence>
<dbReference type="PANTHER" id="PTHR22748">
    <property type="entry name" value="AP ENDONUCLEASE"/>
    <property type="match status" value="1"/>
</dbReference>
<keyword evidence="14 22" id="KW-0496">Mitochondrion</keyword>
<protein>
    <recommendedName>
        <fullName evidence="22">DNA-(apurinic or apyrimidinic site) endonuclease</fullName>
        <ecNumber evidence="22">3.1.-.-</ecNumber>
    </recommendedName>
</protein>
<evidence type="ECO:0000256" key="10">
    <source>
        <dbReference type="ARBA" id="ARBA00022801"/>
    </source>
</evidence>
<feature type="site" description="Important for catalytic activity" evidence="20">
    <location>
        <position position="403"/>
    </location>
</feature>
<comment type="catalytic activity">
    <reaction evidence="1">
        <text>Exonucleolytic cleavage in the 3'- to 5'-direction to yield nucleoside 5'-phosphates.</text>
        <dbReference type="EC" id="3.1.11.2"/>
    </reaction>
</comment>
<keyword evidence="9 21" id="KW-0863">Zinc-finger</keyword>
<comment type="subcellular location">
    <subcellularLocation>
        <location evidence="22">Nucleus</location>
    </subcellularLocation>
    <subcellularLocation>
        <location evidence="22">Cytoplasm</location>
    </subcellularLocation>
    <subcellularLocation>
        <location evidence="22">Mitochondrion</location>
    </subcellularLocation>
</comment>
<name>G3W0V4_SARHA</name>
<dbReference type="HOGENOM" id="CLU_010374_3_0_1"/>
<evidence type="ECO:0000256" key="8">
    <source>
        <dbReference type="ARBA" id="ARBA00022763"/>
    </source>
</evidence>
<comment type="function">
    <text evidence="22">Initiates repair of AP sites in DNA by catalyzing hydrolytic incision of the phosphodiester backbone immediately adjacent to the damage, generating a single-strand break with 5'-deoxyribose phosphate and 3'-hydroxyl ends.</text>
</comment>
<comment type="cofactor">
    <cofactor evidence="2">
        <name>Mn(2+)</name>
        <dbReference type="ChEBI" id="CHEBI:29035"/>
    </cofactor>
</comment>
<evidence type="ECO:0000256" key="4">
    <source>
        <dbReference type="ARBA" id="ARBA00022490"/>
    </source>
</evidence>
<comment type="similarity">
    <text evidence="3 22">Belongs to the DNA repair enzymes AP/ExoA family.</text>
</comment>
<evidence type="ECO:0000256" key="12">
    <source>
        <dbReference type="ARBA" id="ARBA00022842"/>
    </source>
</evidence>
<sequence>MLGNGLAPNHTGLLRGSNENMHIKYFANSEEPSYWRLTRAVNTCCVLTSQFFFLQKEDVRVNGLRGSRCQLGGPGEKVNQDCRRPSLATPSPRPSLASTGPAECACAYACAWQAAGLSCPNARTPPRPAPSCTRALLTEKARGDMRLVSWNINGIRRSPEALRRLLDSLGADVTCLQETRVTRDLLEEPLAIVEGYSSYFSFSRGRSGYSGVATFCKNNATPGAAEEGLTNLLTNHEGAVGAYGNTEEFTEDELRALDSEGRAVLTQHQIRTSDGHEKTLTIINVYCPHADPDKPERLTYKLRFYRLLQLRAEALLRTGSHVIILGDVNTSHQPLDHCDPPDLACFEENPGRQWLTQFLWRPDGENGLFVDSFRHFHPTKVGAFTCWSTATGARLTNYGTRLDYILGDRALVLGEFEDSFLMPEVEGSDHCPVGATLRAELIPAPRCPPLCTRYLPEFAGRQQKLSRFLVKVDPNLPGPTSAPPREEKNGVGVSKNRAKRTCGDPGQGQLSLLRFFQAGRPPEKAPVTRAQEPETEPAGRDPGGAAPPAPEPGEGQAAFWKAVLKGPPRPPLCKGHGEPCVLRTVRKAGPNFGRQFYVCSRPVGHSGNPVARCDFFLWVSGKTPAPH</sequence>
<evidence type="ECO:0000256" key="15">
    <source>
        <dbReference type="ARBA" id="ARBA00023172"/>
    </source>
</evidence>
<evidence type="ECO:0000256" key="6">
    <source>
        <dbReference type="ARBA" id="ARBA00022723"/>
    </source>
</evidence>
<proteinExistence type="inferred from homology"/>
<keyword evidence="17 22" id="KW-0539">Nucleus</keyword>
<feature type="site" description="Transition state stabilizer" evidence="20">
    <location>
        <position position="329"/>
    </location>
</feature>
<evidence type="ECO:0000256" key="5">
    <source>
        <dbReference type="ARBA" id="ARBA00022722"/>
    </source>
</evidence>
<dbReference type="GO" id="GO:0003677">
    <property type="term" value="F:DNA binding"/>
    <property type="evidence" value="ECO:0007669"/>
    <property type="project" value="UniProtKB-KW"/>
</dbReference>
<dbReference type="FunCoup" id="G3W0V4">
    <property type="interactions" value="2334"/>
</dbReference>
<feature type="region of interest" description="Disordered" evidence="23">
    <location>
        <begin position="473"/>
        <end position="554"/>
    </location>
</feature>
<evidence type="ECO:0000256" key="7">
    <source>
        <dbReference type="ARBA" id="ARBA00022759"/>
    </source>
</evidence>
<dbReference type="Gene3D" id="3.60.10.10">
    <property type="entry name" value="Endonuclease/exonuclease/phosphatase"/>
    <property type="match status" value="1"/>
</dbReference>
<dbReference type="InterPro" id="IPR005135">
    <property type="entry name" value="Endo/exonuclease/phosphatase"/>
</dbReference>
<dbReference type="FunFam" id="3.60.10.10:FF:000030">
    <property type="entry name" value="DNA-(apurinic or apyrimidinic site) lyase"/>
    <property type="match status" value="1"/>
</dbReference>
<evidence type="ECO:0000256" key="23">
    <source>
        <dbReference type="SAM" id="MobiDB-lite"/>
    </source>
</evidence>
<evidence type="ECO:0000259" key="24">
    <source>
        <dbReference type="PROSITE" id="PS51999"/>
    </source>
</evidence>
<dbReference type="Proteomes" id="UP000007648">
    <property type="component" value="Unassembled WGS sequence"/>
</dbReference>
<dbReference type="Pfam" id="PF03372">
    <property type="entry name" value="Exo_endo_phos"/>
    <property type="match status" value="1"/>
</dbReference>
<keyword evidence="6 19" id="KW-0479">Metal-binding</keyword>
<feature type="binding site" evidence="19">
    <location>
        <position position="429"/>
    </location>
    <ligand>
        <name>Mg(2+)</name>
        <dbReference type="ChEBI" id="CHEBI:18420"/>
        <label>1</label>
    </ligand>
</feature>
<dbReference type="STRING" id="9305.ENSSHAP00000009059"/>
<reference evidence="25" key="2">
    <citation type="submission" date="2025-08" db="UniProtKB">
        <authorList>
            <consortium name="Ensembl"/>
        </authorList>
    </citation>
    <scope>IDENTIFICATION</scope>
</reference>
<dbReference type="GO" id="GO:0006284">
    <property type="term" value="P:base-excision repair"/>
    <property type="evidence" value="ECO:0007669"/>
    <property type="project" value="TreeGrafter"/>
</dbReference>
<dbReference type="CDD" id="cd09088">
    <property type="entry name" value="Ape2-like_AP-endo"/>
    <property type="match status" value="1"/>
</dbReference>
<dbReference type="GO" id="GO:0005634">
    <property type="term" value="C:nucleus"/>
    <property type="evidence" value="ECO:0007669"/>
    <property type="project" value="UniProtKB-SubCell"/>
</dbReference>
<gene>
    <name evidence="25" type="primary">APEX2</name>
</gene>
<dbReference type="GO" id="GO:0008270">
    <property type="term" value="F:zinc ion binding"/>
    <property type="evidence" value="ECO:0007669"/>
    <property type="project" value="UniProtKB-KW"/>
</dbReference>
<feature type="active site" description="Proton acceptor" evidence="18">
    <location>
        <position position="430"/>
    </location>
</feature>
<dbReference type="GO" id="GO:0008311">
    <property type="term" value="F:double-stranded DNA 3'-5' DNA exonuclease activity"/>
    <property type="evidence" value="ECO:0007669"/>
    <property type="project" value="UniProtKB-EC"/>
</dbReference>